<dbReference type="CDD" id="cd03249">
    <property type="entry name" value="ABC_MTABC3_MDL1_MDL2"/>
    <property type="match status" value="1"/>
</dbReference>
<dbReference type="SMART" id="SM00382">
    <property type="entry name" value="AAA"/>
    <property type="match status" value="1"/>
</dbReference>
<evidence type="ECO:0000256" key="2">
    <source>
        <dbReference type="ARBA" id="ARBA00022448"/>
    </source>
</evidence>
<dbReference type="PANTHER" id="PTHR43394">
    <property type="entry name" value="ATP-DEPENDENT PERMEASE MDL1, MITOCHONDRIAL"/>
    <property type="match status" value="1"/>
</dbReference>
<evidence type="ECO:0000256" key="4">
    <source>
        <dbReference type="ARBA" id="ARBA00022692"/>
    </source>
</evidence>
<keyword evidence="8" id="KW-0809">Transit peptide</keyword>
<dbReference type="GO" id="GO:0015421">
    <property type="term" value="F:ABC-type oligopeptide transporter activity"/>
    <property type="evidence" value="ECO:0007669"/>
    <property type="project" value="TreeGrafter"/>
</dbReference>
<keyword evidence="12" id="KW-0496">Mitochondrion</keyword>
<evidence type="ECO:0000259" key="20">
    <source>
        <dbReference type="PROSITE" id="PS50929"/>
    </source>
</evidence>
<feature type="transmembrane region" description="Helical" evidence="18">
    <location>
        <begin position="178"/>
        <end position="204"/>
    </location>
</feature>
<keyword evidence="10 18" id="KW-1133">Transmembrane helix</keyword>
<evidence type="ECO:0000256" key="15">
    <source>
        <dbReference type="ARBA" id="ARBA00041416"/>
    </source>
</evidence>
<evidence type="ECO:0000256" key="6">
    <source>
        <dbReference type="ARBA" id="ARBA00022792"/>
    </source>
</evidence>
<keyword evidence="5" id="KW-0547">Nucleotide-binding</keyword>
<keyword evidence="11" id="KW-0406">Ion transport</keyword>
<dbReference type="Gene3D" id="3.40.50.300">
    <property type="entry name" value="P-loop containing nucleotide triphosphate hydrolases"/>
    <property type="match status" value="1"/>
</dbReference>
<evidence type="ECO:0000313" key="21">
    <source>
        <dbReference type="EMBL" id="PVV00957.1"/>
    </source>
</evidence>
<dbReference type="Proteomes" id="UP000245609">
    <property type="component" value="Unassembled WGS sequence"/>
</dbReference>
<evidence type="ECO:0000256" key="14">
    <source>
        <dbReference type="ARBA" id="ARBA00040439"/>
    </source>
</evidence>
<evidence type="ECO:0000313" key="22">
    <source>
        <dbReference type="Proteomes" id="UP000245609"/>
    </source>
</evidence>
<dbReference type="Pfam" id="PF00005">
    <property type="entry name" value="ABC_tran"/>
    <property type="match status" value="1"/>
</dbReference>
<dbReference type="InterPro" id="IPR039421">
    <property type="entry name" value="Type_1_exporter"/>
</dbReference>
<evidence type="ECO:0000256" key="10">
    <source>
        <dbReference type="ARBA" id="ARBA00022989"/>
    </source>
</evidence>
<name>A0A2T9Z8V4_9FUNG</name>
<keyword evidence="2" id="KW-0813">Transport</keyword>
<proteinExistence type="predicted"/>
<feature type="region of interest" description="Disordered" evidence="17">
    <location>
        <begin position="43"/>
        <end position="70"/>
    </location>
</feature>
<keyword evidence="7" id="KW-0067">ATP-binding</keyword>
<dbReference type="OrthoDB" id="6500128at2759"/>
<feature type="domain" description="ABC transmembrane type-1" evidence="20">
    <location>
        <begin position="180"/>
        <end position="471"/>
    </location>
</feature>
<feature type="non-terminal residue" evidence="21">
    <location>
        <position position="1"/>
    </location>
</feature>
<keyword evidence="3" id="KW-0633">Potassium transport</keyword>
<keyword evidence="22" id="KW-1185">Reference proteome</keyword>
<dbReference type="EMBL" id="MBFS01001480">
    <property type="protein sequence ID" value="PVV00957.1"/>
    <property type="molecule type" value="Genomic_DNA"/>
</dbReference>
<dbReference type="FunFam" id="3.40.50.300:FF:000403">
    <property type="entry name" value="ATP-binding cassette sub-family B member 8, mitochondrial"/>
    <property type="match status" value="1"/>
</dbReference>
<dbReference type="InterPro" id="IPR036640">
    <property type="entry name" value="ABC1_TM_sf"/>
</dbReference>
<dbReference type="PROSITE" id="PS50929">
    <property type="entry name" value="ABC_TM1F"/>
    <property type="match status" value="1"/>
</dbReference>
<reference evidence="21 22" key="1">
    <citation type="journal article" date="2018" name="MBio">
        <title>Comparative Genomics Reveals the Core Gene Toolbox for the Fungus-Insect Symbiosis.</title>
        <authorList>
            <person name="Wang Y."/>
            <person name="Stata M."/>
            <person name="Wang W."/>
            <person name="Stajich J.E."/>
            <person name="White M.M."/>
            <person name="Moncalvo J.M."/>
        </authorList>
    </citation>
    <scope>NUCLEOTIDE SEQUENCE [LARGE SCALE GENOMIC DNA]</scope>
    <source>
        <strain evidence="21 22">SC-DP-2</strain>
    </source>
</reference>
<dbReference type="GO" id="GO:0016887">
    <property type="term" value="F:ATP hydrolysis activity"/>
    <property type="evidence" value="ECO:0007669"/>
    <property type="project" value="InterPro"/>
</dbReference>
<evidence type="ECO:0000256" key="3">
    <source>
        <dbReference type="ARBA" id="ARBA00022538"/>
    </source>
</evidence>
<dbReference type="InterPro" id="IPR027417">
    <property type="entry name" value="P-loop_NTPase"/>
</dbReference>
<dbReference type="Gene3D" id="1.20.1560.10">
    <property type="entry name" value="ABC transporter type 1, transmembrane domain"/>
    <property type="match status" value="1"/>
</dbReference>
<gene>
    <name evidence="21" type="ORF">BB560_004642</name>
</gene>
<keyword evidence="4 18" id="KW-0812">Transmembrane</keyword>
<evidence type="ECO:0000256" key="9">
    <source>
        <dbReference type="ARBA" id="ARBA00022958"/>
    </source>
</evidence>
<accession>A0A2T9Z8V4</accession>
<dbReference type="SUPFAM" id="SSF90123">
    <property type="entry name" value="ABC transporter transmembrane region"/>
    <property type="match status" value="1"/>
</dbReference>
<dbReference type="GO" id="GO:0090374">
    <property type="term" value="P:oligopeptide export from mitochondrion"/>
    <property type="evidence" value="ECO:0007669"/>
    <property type="project" value="TreeGrafter"/>
</dbReference>
<evidence type="ECO:0000256" key="1">
    <source>
        <dbReference type="ARBA" id="ARBA00004448"/>
    </source>
</evidence>
<dbReference type="PROSITE" id="PS50893">
    <property type="entry name" value="ABC_TRANSPORTER_2"/>
    <property type="match status" value="1"/>
</dbReference>
<dbReference type="GO" id="GO:0005743">
    <property type="term" value="C:mitochondrial inner membrane"/>
    <property type="evidence" value="ECO:0007669"/>
    <property type="project" value="UniProtKB-SubCell"/>
</dbReference>
<organism evidence="21 22">
    <name type="scientific">Smittium megazygosporum</name>
    <dbReference type="NCBI Taxonomy" id="133381"/>
    <lineage>
        <taxon>Eukaryota</taxon>
        <taxon>Fungi</taxon>
        <taxon>Fungi incertae sedis</taxon>
        <taxon>Zoopagomycota</taxon>
        <taxon>Kickxellomycotina</taxon>
        <taxon>Harpellomycetes</taxon>
        <taxon>Harpellales</taxon>
        <taxon>Legeriomycetaceae</taxon>
        <taxon>Smittium</taxon>
    </lineage>
</organism>
<dbReference type="Pfam" id="PF00664">
    <property type="entry name" value="ABC_membrane"/>
    <property type="match status" value="1"/>
</dbReference>
<evidence type="ECO:0000256" key="13">
    <source>
        <dbReference type="ARBA" id="ARBA00023136"/>
    </source>
</evidence>
<keyword evidence="6" id="KW-0999">Mitochondrion inner membrane</keyword>
<evidence type="ECO:0000256" key="8">
    <source>
        <dbReference type="ARBA" id="ARBA00022946"/>
    </source>
</evidence>
<protein>
    <recommendedName>
        <fullName evidence="14">Mitochondrial potassium channel ATP-binding subunit</fullName>
    </recommendedName>
    <alternativeName>
        <fullName evidence="16">ATP-binding cassette sub-family B member 8, mitochondrial</fullName>
    </alternativeName>
    <alternativeName>
        <fullName evidence="15">Mitochondrial sulfonylurea-receptor</fullName>
    </alternativeName>
</protein>
<dbReference type="InterPro" id="IPR017871">
    <property type="entry name" value="ABC_transporter-like_CS"/>
</dbReference>
<evidence type="ECO:0000256" key="16">
    <source>
        <dbReference type="ARBA" id="ARBA00042968"/>
    </source>
</evidence>
<evidence type="ECO:0000256" key="18">
    <source>
        <dbReference type="SAM" id="Phobius"/>
    </source>
</evidence>
<dbReference type="PANTHER" id="PTHR43394:SF17">
    <property type="entry name" value="MITOCHONDRIAL POTASSIUM CHANNEL ATP-BINDING SUBUNIT"/>
    <property type="match status" value="1"/>
</dbReference>
<evidence type="ECO:0000256" key="12">
    <source>
        <dbReference type="ARBA" id="ARBA00023128"/>
    </source>
</evidence>
<feature type="compositionally biased region" description="Low complexity" evidence="17">
    <location>
        <begin position="43"/>
        <end position="68"/>
    </location>
</feature>
<comment type="subcellular location">
    <subcellularLocation>
        <location evidence="1">Mitochondrion inner membrane</location>
        <topology evidence="1">Multi-pass membrane protein</topology>
    </subcellularLocation>
</comment>
<dbReference type="PROSITE" id="PS00211">
    <property type="entry name" value="ABC_TRANSPORTER_1"/>
    <property type="match status" value="1"/>
</dbReference>
<sequence length="766" mass="85491">GFRLPFTSIPMFKAATSNLYKSSLSQNTFNLSFTTFYSFTSNTRQKKPFSNSFPPSPYRSYSSKSNYNQDNRNEQRSSIFDFVLSQNWKVLLISGYFIFSPSKDTLHCDTAITENLSPFEIDVPFSDIPISKSEYKDPGLFEDSSSTEKQSSSSKNSSSKKIDTLAIILRFILPEYKVFLGVLLTTIGAGILNISITAFASSIFNYLSKTLQLSSQTPKLLLTGAFKPARNLAFCFVGSGLFTFLQIYFVTLFGENVARRLKESIFRRIMSQDLEFFEFHRSSELVGRVTSDVNDFKSTLKQVVTLGLRSVTSLIGTTIQMLSISKTLTLALSFSLPIVYFGLWSYGNLLRSLRRSGSLWSQIEMGIALESISHVRAVKVFSAEQEEVSLFNSAAKELSDQNVAFGFHLGLFRTLTNFLLGTLVLGTTFYGGYLVSSNQITSGELLSYMMSLSTIHNSLDSLGPLLAQSVKAFSIAGRISELFECKPKIENSKGSTPENLEGYINFMNVKFVYPTRPDQIILDHFNLEISKGQVVALCGESGAGKSTISMLLERLYDPTEGIIWIDSFPLSKLDLNWYRNQIGVIDQQPVLFATTIKENIRYGKPTATDKEIYEAAVQANAHDFISSFPDGYNTVLGEHGISLSGGQRQRVAIARAILKNPKILILDEATSALDSNSEFAVQQALEKVMKDKTVLIIAHRLSTIKNADKIVVLGNPSNHFVGNQNPNIIESGTHDELLRKKNAYYRMYNSLQDQSNNPKSKYDSFI</sequence>
<dbReference type="InterPro" id="IPR003593">
    <property type="entry name" value="AAA+_ATPase"/>
</dbReference>
<evidence type="ECO:0000256" key="7">
    <source>
        <dbReference type="ARBA" id="ARBA00022840"/>
    </source>
</evidence>
<dbReference type="SUPFAM" id="SSF52540">
    <property type="entry name" value="P-loop containing nucleoside triphosphate hydrolases"/>
    <property type="match status" value="1"/>
</dbReference>
<evidence type="ECO:0000256" key="11">
    <source>
        <dbReference type="ARBA" id="ARBA00023065"/>
    </source>
</evidence>
<keyword evidence="13 18" id="KW-0472">Membrane</keyword>
<feature type="transmembrane region" description="Helical" evidence="18">
    <location>
        <begin position="328"/>
        <end position="346"/>
    </location>
</feature>
<dbReference type="GO" id="GO:0005524">
    <property type="term" value="F:ATP binding"/>
    <property type="evidence" value="ECO:0007669"/>
    <property type="project" value="UniProtKB-KW"/>
</dbReference>
<evidence type="ECO:0000256" key="5">
    <source>
        <dbReference type="ARBA" id="ARBA00022741"/>
    </source>
</evidence>
<evidence type="ECO:0000256" key="17">
    <source>
        <dbReference type="SAM" id="MobiDB-lite"/>
    </source>
</evidence>
<keyword evidence="9" id="KW-0630">Potassium</keyword>
<dbReference type="InterPro" id="IPR003439">
    <property type="entry name" value="ABC_transporter-like_ATP-bd"/>
</dbReference>
<dbReference type="GO" id="GO:0006813">
    <property type="term" value="P:potassium ion transport"/>
    <property type="evidence" value="ECO:0007669"/>
    <property type="project" value="UniProtKB-KW"/>
</dbReference>
<dbReference type="InterPro" id="IPR011527">
    <property type="entry name" value="ABC1_TM_dom"/>
</dbReference>
<comment type="caution">
    <text evidence="21">The sequence shown here is derived from an EMBL/GenBank/DDBJ whole genome shotgun (WGS) entry which is preliminary data.</text>
</comment>
<evidence type="ECO:0000259" key="19">
    <source>
        <dbReference type="PROSITE" id="PS50893"/>
    </source>
</evidence>
<feature type="transmembrane region" description="Helical" evidence="18">
    <location>
        <begin position="231"/>
        <end position="253"/>
    </location>
</feature>
<dbReference type="STRING" id="133381.A0A2T9Z8V4"/>
<feature type="domain" description="ABC transporter" evidence="19">
    <location>
        <begin position="504"/>
        <end position="750"/>
    </location>
</feature>
<dbReference type="AlphaFoldDB" id="A0A2T9Z8V4"/>